<protein>
    <submittedName>
        <fullName evidence="1">Uncharacterized protein</fullName>
    </submittedName>
</protein>
<dbReference type="AlphaFoldDB" id="A0A0F9FF06"/>
<proteinExistence type="predicted"/>
<gene>
    <name evidence="1" type="ORF">LCGC14_2251430</name>
</gene>
<reference evidence="1" key="1">
    <citation type="journal article" date="2015" name="Nature">
        <title>Complex archaea that bridge the gap between prokaryotes and eukaryotes.</title>
        <authorList>
            <person name="Spang A."/>
            <person name="Saw J.H."/>
            <person name="Jorgensen S.L."/>
            <person name="Zaremba-Niedzwiedzka K."/>
            <person name="Martijn J."/>
            <person name="Lind A.E."/>
            <person name="van Eijk R."/>
            <person name="Schleper C."/>
            <person name="Guy L."/>
            <person name="Ettema T.J."/>
        </authorList>
    </citation>
    <scope>NUCLEOTIDE SEQUENCE</scope>
</reference>
<name>A0A0F9FF06_9ZZZZ</name>
<comment type="caution">
    <text evidence="1">The sequence shown here is derived from an EMBL/GenBank/DDBJ whole genome shotgun (WGS) entry which is preliminary data.</text>
</comment>
<evidence type="ECO:0000313" key="1">
    <source>
        <dbReference type="EMBL" id="KKL55835.1"/>
    </source>
</evidence>
<sequence length="74" mass="8676">MEEKEIKVFVIQKEQIDPDSIAMTLDFDGIRNVPTIMKILDERLEVDKQVNWKDVAGVCLAIYAENKRRRRANK</sequence>
<accession>A0A0F9FF06</accession>
<dbReference type="EMBL" id="LAZR01030697">
    <property type="protein sequence ID" value="KKL55835.1"/>
    <property type="molecule type" value="Genomic_DNA"/>
</dbReference>
<organism evidence="1">
    <name type="scientific">marine sediment metagenome</name>
    <dbReference type="NCBI Taxonomy" id="412755"/>
    <lineage>
        <taxon>unclassified sequences</taxon>
        <taxon>metagenomes</taxon>
        <taxon>ecological metagenomes</taxon>
    </lineage>
</organism>